<name>A0A840B3U8_9SPHN</name>
<dbReference type="AlphaFoldDB" id="A0A840B3U8"/>
<accession>A0A840B3U8</accession>
<gene>
    <name evidence="1" type="ORF">GGR91_001828</name>
</gene>
<evidence type="ECO:0000313" key="1">
    <source>
        <dbReference type="EMBL" id="MBB3943570.1"/>
    </source>
</evidence>
<sequence length="113" mass="11290">MTIFVFQRGETISLALDAVTGDPLSVTVISAAMKAVAPGRTSVSATAPVAAAFNIAPRIASGDVPAGWTLTVGAAQSALLPAGHYLADARIEVGGGVIITESIGITLRESVTA</sequence>
<dbReference type="RefSeq" id="WP_183941865.1">
    <property type="nucleotide sequence ID" value="NZ_BAABBG010000005.1"/>
</dbReference>
<reference evidence="1 2" key="1">
    <citation type="submission" date="2020-08" db="EMBL/GenBank/DDBJ databases">
        <title>Genomic Encyclopedia of Type Strains, Phase IV (KMG-IV): sequencing the most valuable type-strain genomes for metagenomic binning, comparative biology and taxonomic classification.</title>
        <authorList>
            <person name="Goeker M."/>
        </authorList>
    </citation>
    <scope>NUCLEOTIDE SEQUENCE [LARGE SCALE GENOMIC DNA]</scope>
    <source>
        <strain evidence="1 2">DSM 29050</strain>
    </source>
</reference>
<protein>
    <submittedName>
        <fullName evidence="1">Uncharacterized protein</fullName>
    </submittedName>
</protein>
<proteinExistence type="predicted"/>
<dbReference type="Proteomes" id="UP000581447">
    <property type="component" value="Unassembled WGS sequence"/>
</dbReference>
<keyword evidence="2" id="KW-1185">Reference proteome</keyword>
<organism evidence="1 2">
    <name type="scientific">Sphingorhabdus rigui</name>
    <dbReference type="NCBI Taxonomy" id="1282858"/>
    <lineage>
        <taxon>Bacteria</taxon>
        <taxon>Pseudomonadati</taxon>
        <taxon>Pseudomonadota</taxon>
        <taxon>Alphaproteobacteria</taxon>
        <taxon>Sphingomonadales</taxon>
        <taxon>Sphingomonadaceae</taxon>
        <taxon>Sphingorhabdus</taxon>
    </lineage>
</organism>
<dbReference type="EMBL" id="JACIEA010000002">
    <property type="protein sequence ID" value="MBB3943570.1"/>
    <property type="molecule type" value="Genomic_DNA"/>
</dbReference>
<comment type="caution">
    <text evidence="1">The sequence shown here is derived from an EMBL/GenBank/DDBJ whole genome shotgun (WGS) entry which is preliminary data.</text>
</comment>
<evidence type="ECO:0000313" key="2">
    <source>
        <dbReference type="Proteomes" id="UP000581447"/>
    </source>
</evidence>